<dbReference type="Pfam" id="PF00999">
    <property type="entry name" value="Na_H_Exchanger"/>
    <property type="match status" value="1"/>
</dbReference>
<dbReference type="Proteomes" id="UP001596087">
    <property type="component" value="Unassembled WGS sequence"/>
</dbReference>
<sequence>MELALFIVALAVGVLVGSAVAARLDVPAPLLLIAAGIVASYAPGVPEVHLEPEVVLLGLLPPLLYAASISTSLIDFNANRRAILLLSVGLVAFTTLGVGVVVHAVLPEISWPIAFAIGAVVAPPDAVAATAIGRRIGLPRRLVTILEGESLLNDATALVALRTALAATVGVTALEVGLDFLLAAGGGVLAGLLTFVVVAKARHRIQDPVFDTAVSFVVPFAAYLLAEEFHASGVVAVVVAGLLLGHKAPIIQTAQSRLAERTIWRTISWVLENTVFLLIGLQAQWLFADVAESDVPAATIALTCVATLVAVVVLRMVWVFFARYLLVRPGPDPETGHHPSWRYTFLLGWAGMRGVVTLAAAFVIPVDVPDREILLLVAFTVVAGTLFLQGLTLPWVARRLQVPPPDPAADALARATLLHQATEAGLAVLDERLEEAGADGDPHDVGGTIRRRIEQRNFAVWEQLGDPDGDHETPTQTYARLRLEMLEAERGKVLDVRSEGNVPHEVVSEVLAMLDVEESMLDVVTSNEDGRVGAGRRAARNVGGLCDDLTDDTPAAEPRTPGECEDCVAEGTQWVHLRVCIACGKVGCCDSSPERHATRHFHREGHPVIQSGEQGEDWRWCFVHHLTG</sequence>
<organism evidence="13 14">
    <name type="scientific">Nocardioides taihuensis</name>
    <dbReference type="NCBI Taxonomy" id="1835606"/>
    <lineage>
        <taxon>Bacteria</taxon>
        <taxon>Bacillati</taxon>
        <taxon>Actinomycetota</taxon>
        <taxon>Actinomycetes</taxon>
        <taxon>Propionibacteriales</taxon>
        <taxon>Nocardioidaceae</taxon>
        <taxon>Nocardioides</taxon>
    </lineage>
</organism>
<feature type="transmembrane region" description="Helical" evidence="10">
    <location>
        <begin position="231"/>
        <end position="248"/>
    </location>
</feature>
<keyword evidence="7 10" id="KW-0406">Ion transport</keyword>
<keyword evidence="5 10" id="KW-1133">Transmembrane helix</keyword>
<dbReference type="InterPro" id="IPR004705">
    <property type="entry name" value="Cation/H_exchanger_CPA1_bac"/>
</dbReference>
<dbReference type="PANTHER" id="PTHR10110:SF86">
    <property type="entry name" value="SODIUM_HYDROGEN EXCHANGER 7"/>
    <property type="match status" value="1"/>
</dbReference>
<dbReference type="PANTHER" id="PTHR10110">
    <property type="entry name" value="SODIUM/HYDROGEN EXCHANGER"/>
    <property type="match status" value="1"/>
</dbReference>
<evidence type="ECO:0000256" key="6">
    <source>
        <dbReference type="ARBA" id="ARBA00023053"/>
    </source>
</evidence>
<evidence type="ECO:0000256" key="1">
    <source>
        <dbReference type="ARBA" id="ARBA00004651"/>
    </source>
</evidence>
<dbReference type="Pfam" id="PF02148">
    <property type="entry name" value="zf-UBP"/>
    <property type="match status" value="1"/>
</dbReference>
<keyword evidence="14" id="KW-1185">Reference proteome</keyword>
<feature type="transmembrane region" description="Helical" evidence="10">
    <location>
        <begin position="343"/>
        <end position="364"/>
    </location>
</feature>
<evidence type="ECO:0000256" key="9">
    <source>
        <dbReference type="ARBA" id="ARBA00023201"/>
    </source>
</evidence>
<evidence type="ECO:0000256" key="4">
    <source>
        <dbReference type="ARBA" id="ARBA00022692"/>
    </source>
</evidence>
<evidence type="ECO:0000256" key="5">
    <source>
        <dbReference type="ARBA" id="ARBA00022989"/>
    </source>
</evidence>
<feature type="transmembrane region" description="Helical" evidence="10">
    <location>
        <begin position="376"/>
        <end position="397"/>
    </location>
</feature>
<keyword evidence="8 10" id="KW-0472">Membrane</keyword>
<dbReference type="EMBL" id="JBHSKD010000008">
    <property type="protein sequence ID" value="MFC5176727.1"/>
    <property type="molecule type" value="Genomic_DNA"/>
</dbReference>
<evidence type="ECO:0000256" key="8">
    <source>
        <dbReference type="ARBA" id="ARBA00023136"/>
    </source>
</evidence>
<dbReference type="InterPro" id="IPR006153">
    <property type="entry name" value="Cation/H_exchanger_TM"/>
</dbReference>
<protein>
    <submittedName>
        <fullName evidence="13">Na+/H+ antiporter</fullName>
    </submittedName>
</protein>
<accession>A0ABW0BIC5</accession>
<comment type="caution">
    <text evidence="10">Lacks conserved residue(s) required for the propagation of feature annotation.</text>
</comment>
<evidence type="ECO:0000256" key="7">
    <source>
        <dbReference type="ARBA" id="ARBA00023065"/>
    </source>
</evidence>
<keyword evidence="4 10" id="KW-0812">Transmembrane</keyword>
<dbReference type="Gene3D" id="6.10.140.1330">
    <property type="match status" value="1"/>
</dbReference>
<keyword evidence="6 10" id="KW-0915">Sodium</keyword>
<keyword evidence="3 10" id="KW-1003">Cell membrane</keyword>
<feature type="transmembrane region" description="Helical" evidence="10">
    <location>
        <begin position="180"/>
        <end position="201"/>
    </location>
</feature>
<dbReference type="InterPro" id="IPR018422">
    <property type="entry name" value="Cation/H_exchanger_CPA1"/>
</dbReference>
<dbReference type="Gene3D" id="3.30.40.10">
    <property type="entry name" value="Zinc/RING finger domain, C3HC4 (zinc finger)"/>
    <property type="match status" value="1"/>
</dbReference>
<feature type="transmembrane region" description="Helical" evidence="10">
    <location>
        <begin position="112"/>
        <end position="134"/>
    </location>
</feature>
<comment type="function">
    <text evidence="10">Na(+)/H(+) antiporter that extrudes sodium in exchange for external protons.</text>
</comment>
<dbReference type="InterPro" id="IPR013083">
    <property type="entry name" value="Znf_RING/FYVE/PHD"/>
</dbReference>
<evidence type="ECO:0000256" key="3">
    <source>
        <dbReference type="ARBA" id="ARBA00022475"/>
    </source>
</evidence>
<feature type="transmembrane region" description="Helical" evidence="10">
    <location>
        <begin position="269"/>
        <end position="288"/>
    </location>
</feature>
<feature type="transmembrane region" description="Helical" evidence="10">
    <location>
        <begin position="54"/>
        <end position="76"/>
    </location>
</feature>
<gene>
    <name evidence="13" type="ORF">ACFPGP_08580</name>
</gene>
<feature type="transmembrane region" description="Helical" evidence="10">
    <location>
        <begin position="300"/>
        <end position="322"/>
    </location>
</feature>
<feature type="domain" description="UBP-type" evidence="12">
    <location>
        <begin position="564"/>
        <end position="622"/>
    </location>
</feature>
<keyword evidence="10" id="KW-0050">Antiport</keyword>
<keyword evidence="2 10" id="KW-0813">Transport</keyword>
<proteinExistence type="inferred from homology"/>
<evidence type="ECO:0000256" key="10">
    <source>
        <dbReference type="RuleBase" id="RU366002"/>
    </source>
</evidence>
<name>A0ABW0BIC5_9ACTN</name>
<dbReference type="InterPro" id="IPR001607">
    <property type="entry name" value="Znf_UBP"/>
</dbReference>
<keyword evidence="9 10" id="KW-0739">Sodium transport</keyword>
<evidence type="ECO:0000313" key="14">
    <source>
        <dbReference type="Proteomes" id="UP001596087"/>
    </source>
</evidence>
<evidence type="ECO:0000259" key="11">
    <source>
        <dbReference type="Pfam" id="PF00999"/>
    </source>
</evidence>
<evidence type="ECO:0000313" key="13">
    <source>
        <dbReference type="EMBL" id="MFC5176727.1"/>
    </source>
</evidence>
<feature type="transmembrane region" description="Helical" evidence="10">
    <location>
        <begin position="83"/>
        <end position="106"/>
    </location>
</feature>
<evidence type="ECO:0000256" key="2">
    <source>
        <dbReference type="ARBA" id="ARBA00022448"/>
    </source>
</evidence>
<evidence type="ECO:0000259" key="12">
    <source>
        <dbReference type="Pfam" id="PF02148"/>
    </source>
</evidence>
<feature type="domain" description="Cation/H+ exchanger transmembrane" evidence="11">
    <location>
        <begin position="14"/>
        <end position="398"/>
    </location>
</feature>
<comment type="subcellular location">
    <subcellularLocation>
        <location evidence="1 10">Cell membrane</location>
        <topology evidence="1 10">Multi-pass membrane protein</topology>
    </subcellularLocation>
</comment>
<dbReference type="SUPFAM" id="SSF57850">
    <property type="entry name" value="RING/U-box"/>
    <property type="match status" value="1"/>
</dbReference>
<dbReference type="RefSeq" id="WP_378589237.1">
    <property type="nucleotide sequence ID" value="NZ_JBHSKD010000008.1"/>
</dbReference>
<comment type="caution">
    <text evidence="13">The sequence shown here is derived from an EMBL/GenBank/DDBJ whole genome shotgun (WGS) entry which is preliminary data.</text>
</comment>
<dbReference type="NCBIfam" id="TIGR00831">
    <property type="entry name" value="a_cpa1"/>
    <property type="match status" value="1"/>
</dbReference>
<reference evidence="14" key="1">
    <citation type="journal article" date="2019" name="Int. J. Syst. Evol. Microbiol.">
        <title>The Global Catalogue of Microorganisms (GCM) 10K type strain sequencing project: providing services to taxonomists for standard genome sequencing and annotation.</title>
        <authorList>
            <consortium name="The Broad Institute Genomics Platform"/>
            <consortium name="The Broad Institute Genome Sequencing Center for Infectious Disease"/>
            <person name="Wu L."/>
            <person name="Ma J."/>
        </authorList>
    </citation>
    <scope>NUCLEOTIDE SEQUENCE [LARGE SCALE GENOMIC DNA]</scope>
    <source>
        <strain evidence="14">DFY41</strain>
    </source>
</reference>
<comment type="similarity">
    <text evidence="10">Belongs to the monovalent cation:proton antiporter 1 (CPA1) transporter (TC 2.A.36) family.</text>
</comment>